<dbReference type="InterPro" id="IPR007130">
    <property type="entry name" value="DAGAT"/>
</dbReference>
<evidence type="ECO:0000256" key="2">
    <source>
        <dbReference type="ARBA" id="ARBA00004771"/>
    </source>
</evidence>
<dbReference type="Pfam" id="PF03982">
    <property type="entry name" value="DAGAT"/>
    <property type="match status" value="1"/>
</dbReference>
<evidence type="ECO:0000256" key="12">
    <source>
        <dbReference type="ARBA" id="ARBA00022989"/>
    </source>
</evidence>
<reference evidence="18 19" key="1">
    <citation type="journal article" date="2018" name="Sci. Rep.">
        <title>Raphidocelis subcapitata (=Pseudokirchneriella subcapitata) provides an insight into genome evolution and environmental adaptations in the Sphaeropleales.</title>
        <authorList>
            <person name="Suzuki S."/>
            <person name="Yamaguchi H."/>
            <person name="Nakajima N."/>
            <person name="Kawachi M."/>
        </authorList>
    </citation>
    <scope>NUCLEOTIDE SEQUENCE [LARGE SCALE GENOMIC DNA]</scope>
    <source>
        <strain evidence="18 19">NIES-35</strain>
    </source>
</reference>
<keyword evidence="19" id="KW-1185">Reference proteome</keyword>
<comment type="similarity">
    <text evidence="5">Belongs to the sterol desaturase family.</text>
</comment>
<evidence type="ECO:0000256" key="14">
    <source>
        <dbReference type="ARBA" id="ARBA00023136"/>
    </source>
</evidence>
<evidence type="ECO:0000259" key="17">
    <source>
        <dbReference type="Pfam" id="PF04116"/>
    </source>
</evidence>
<comment type="similarity">
    <text evidence="4">Belongs to the diacylglycerol acyltransferase family.</text>
</comment>
<dbReference type="EMBL" id="BDRX01000082">
    <property type="protein sequence ID" value="GBF96565.1"/>
    <property type="molecule type" value="Genomic_DNA"/>
</dbReference>
<dbReference type="GO" id="GO:0006071">
    <property type="term" value="P:glycerol metabolic process"/>
    <property type="evidence" value="ECO:0007669"/>
    <property type="project" value="UniProtKB-KW"/>
</dbReference>
<dbReference type="GO" id="GO:0005506">
    <property type="term" value="F:iron ion binding"/>
    <property type="evidence" value="ECO:0007669"/>
    <property type="project" value="InterPro"/>
</dbReference>
<comment type="pathway">
    <text evidence="3">Lipid metabolism.</text>
</comment>
<comment type="caution">
    <text evidence="18">The sequence shown here is derived from an EMBL/GenBank/DDBJ whole genome shotgun (WGS) entry which is preliminary data.</text>
</comment>
<evidence type="ECO:0000256" key="4">
    <source>
        <dbReference type="ARBA" id="ARBA00005420"/>
    </source>
</evidence>
<evidence type="ECO:0000313" key="18">
    <source>
        <dbReference type="EMBL" id="GBF96565.1"/>
    </source>
</evidence>
<evidence type="ECO:0000256" key="1">
    <source>
        <dbReference type="ARBA" id="ARBA00004477"/>
    </source>
</evidence>
<evidence type="ECO:0000256" key="13">
    <source>
        <dbReference type="ARBA" id="ARBA00023098"/>
    </source>
</evidence>
<evidence type="ECO:0000256" key="16">
    <source>
        <dbReference type="SAM" id="Phobius"/>
    </source>
</evidence>
<feature type="transmembrane region" description="Helical" evidence="16">
    <location>
        <begin position="100"/>
        <end position="119"/>
    </location>
</feature>
<gene>
    <name evidence="18" type="ORF">Rsub_09148</name>
</gene>
<feature type="transmembrane region" description="Helical" evidence="16">
    <location>
        <begin position="205"/>
        <end position="228"/>
    </location>
</feature>
<accession>A0A2V0PHN2</accession>
<feature type="transmembrane region" description="Helical" evidence="16">
    <location>
        <begin position="295"/>
        <end position="315"/>
    </location>
</feature>
<keyword evidence="15 18" id="KW-0012">Acyltransferase</keyword>
<dbReference type="InterPro" id="IPR006694">
    <property type="entry name" value="Fatty_acid_hydroxylase"/>
</dbReference>
<proteinExistence type="inferred from homology"/>
<keyword evidence="12 16" id="KW-1133">Transmembrane helix</keyword>
<comment type="pathway">
    <text evidence="2">Glycerolipid metabolism; triacylglycerol biosynthesis.</text>
</comment>
<organism evidence="18 19">
    <name type="scientific">Raphidocelis subcapitata</name>
    <dbReference type="NCBI Taxonomy" id="307507"/>
    <lineage>
        <taxon>Eukaryota</taxon>
        <taxon>Viridiplantae</taxon>
        <taxon>Chlorophyta</taxon>
        <taxon>core chlorophytes</taxon>
        <taxon>Chlorophyceae</taxon>
        <taxon>CS clade</taxon>
        <taxon>Sphaeropleales</taxon>
        <taxon>Selenastraceae</taxon>
        <taxon>Raphidocelis</taxon>
    </lineage>
</organism>
<comment type="subcellular location">
    <subcellularLocation>
        <location evidence="1">Endoplasmic reticulum membrane</location>
        <topology evidence="1">Multi-pass membrane protein</topology>
    </subcellularLocation>
</comment>
<keyword evidence="7" id="KW-0444">Lipid biosynthesis</keyword>
<name>A0A2V0PHN2_9CHLO</name>
<evidence type="ECO:0000256" key="5">
    <source>
        <dbReference type="ARBA" id="ARBA00009324"/>
    </source>
</evidence>
<keyword evidence="9 16" id="KW-0812">Transmembrane</keyword>
<dbReference type="EC" id="2.3.1.20" evidence="6"/>
<dbReference type="GO" id="GO:0019432">
    <property type="term" value="P:triglyceride biosynthetic process"/>
    <property type="evidence" value="ECO:0007669"/>
    <property type="project" value="TreeGrafter"/>
</dbReference>
<feature type="transmembrane region" description="Helical" evidence="16">
    <location>
        <begin position="64"/>
        <end position="85"/>
    </location>
</feature>
<evidence type="ECO:0000256" key="6">
    <source>
        <dbReference type="ARBA" id="ARBA00013244"/>
    </source>
</evidence>
<feature type="domain" description="Fatty acid hydroxylase" evidence="17">
    <location>
        <begin position="109"/>
        <end position="255"/>
    </location>
</feature>
<dbReference type="PANTHER" id="PTHR12317:SF0">
    <property type="entry name" value="ACYLTRANSFERASE"/>
    <property type="match status" value="1"/>
</dbReference>
<protein>
    <recommendedName>
        <fullName evidence="6">diacylglycerol O-acyltransferase</fullName>
        <ecNumber evidence="6">2.3.1.20</ecNumber>
    </recommendedName>
</protein>
<evidence type="ECO:0000313" key="19">
    <source>
        <dbReference type="Proteomes" id="UP000247498"/>
    </source>
</evidence>
<keyword evidence="13" id="KW-0443">Lipid metabolism</keyword>
<evidence type="ECO:0000256" key="7">
    <source>
        <dbReference type="ARBA" id="ARBA00022516"/>
    </source>
</evidence>
<evidence type="ECO:0000256" key="8">
    <source>
        <dbReference type="ARBA" id="ARBA00022679"/>
    </source>
</evidence>
<dbReference type="GO" id="GO:0016491">
    <property type="term" value="F:oxidoreductase activity"/>
    <property type="evidence" value="ECO:0007669"/>
    <property type="project" value="InterPro"/>
</dbReference>
<evidence type="ECO:0000256" key="9">
    <source>
        <dbReference type="ARBA" id="ARBA00022692"/>
    </source>
</evidence>
<dbReference type="GO" id="GO:0005789">
    <property type="term" value="C:endoplasmic reticulum membrane"/>
    <property type="evidence" value="ECO:0007669"/>
    <property type="project" value="UniProtKB-SubCell"/>
</dbReference>
<dbReference type="Proteomes" id="UP000247498">
    <property type="component" value="Unassembled WGS sequence"/>
</dbReference>
<dbReference type="AlphaFoldDB" id="A0A2V0PHN2"/>
<dbReference type="Pfam" id="PF04116">
    <property type="entry name" value="FA_hydroxylase"/>
    <property type="match status" value="1"/>
</dbReference>
<keyword evidence="14 16" id="KW-0472">Membrane</keyword>
<evidence type="ECO:0000256" key="11">
    <source>
        <dbReference type="ARBA" id="ARBA00022824"/>
    </source>
</evidence>
<evidence type="ECO:0000256" key="15">
    <source>
        <dbReference type="ARBA" id="ARBA00023315"/>
    </source>
</evidence>
<feature type="transmembrane region" description="Helical" evidence="16">
    <location>
        <begin position="178"/>
        <end position="199"/>
    </location>
</feature>
<dbReference type="OrthoDB" id="408954at2759"/>
<dbReference type="GO" id="GO:0004144">
    <property type="term" value="F:diacylglycerol O-acyltransferase activity"/>
    <property type="evidence" value="ECO:0007669"/>
    <property type="project" value="UniProtKB-EC"/>
</dbReference>
<keyword evidence="8 18" id="KW-0808">Transferase</keyword>
<sequence>MLPWLGPQVAAAPFAWRVAAYTTLWVVHSFLVQTAIWGVLTVWRSLGLAKKNTRDPQLPVLRMLWADFIGYYSWMIGAGLVHAWYNPTMQSWDFTFNFQYQFWIQLPLLMAYDTWFFFAHRYAHINKWMFRHVHAMHHRNDAYLSVTSNSFETPADGLLVVGIPVGLIALFCCWTNNFWTFVIIMHTIACIFVFGHSGYDLPLDTVLHATLLALNPFLLIQIIIFNAARPMDHEEHHTNPRCNFALFYTFWDDLYDCAHYKHGVITWPLAAAHALFWPLFQLYYPWAFWVHPKSFFALLAANLLLPIPALAIKLLSGRVSRALMASRMFDVLRRDLLVTYAEKGEPGAFQADPARRYIFCYQPMGVQARGAWYTFAARGRGSPAAGLPDCKLAIGRTFWCLPLLAPVFAAMGCCQTSHKALKALLADKKVPTSVCITPGGFRETKYLQSYAVVLACRRGFARLSVETGTPLVPVVGIGEPHIAGAPAMLARITKTLVPYRPYPLKVVFGEPVVPKAGESADDLHARYCKSLLALGKAFNVPLRIVE</sequence>
<feature type="transmembrane region" description="Helical" evidence="16">
    <location>
        <begin position="264"/>
        <end position="283"/>
    </location>
</feature>
<keyword evidence="11" id="KW-0256">Endoplasmic reticulum</keyword>
<dbReference type="InParanoid" id="A0A2V0PHN2"/>
<dbReference type="PANTHER" id="PTHR12317">
    <property type="entry name" value="DIACYLGLYCEROL O-ACYLTRANSFERASE"/>
    <property type="match status" value="1"/>
</dbReference>
<dbReference type="STRING" id="307507.A0A2V0PHN2"/>
<keyword evidence="10" id="KW-0319">Glycerol metabolism</keyword>
<evidence type="ECO:0000256" key="3">
    <source>
        <dbReference type="ARBA" id="ARBA00005189"/>
    </source>
</evidence>
<evidence type="ECO:0000256" key="10">
    <source>
        <dbReference type="ARBA" id="ARBA00022798"/>
    </source>
</evidence>
<dbReference type="SUPFAM" id="SSF69593">
    <property type="entry name" value="Glycerol-3-phosphate (1)-acyltransferase"/>
    <property type="match status" value="1"/>
</dbReference>
<feature type="transmembrane region" description="Helical" evidence="16">
    <location>
        <begin position="20"/>
        <end position="43"/>
    </location>
</feature>